<reference evidence="13" key="1">
    <citation type="submission" date="2016-08" db="EMBL/GenBank/DDBJ databases">
        <authorList>
            <person name="Varghese N."/>
            <person name="Submissions Spin"/>
        </authorList>
    </citation>
    <scope>NUCLEOTIDE SEQUENCE [LARGE SCALE GENOMIC DNA]</scope>
    <source>
        <strain evidence="13">R-53144</strain>
    </source>
</reference>
<evidence type="ECO:0000256" key="7">
    <source>
        <dbReference type="ARBA" id="ARBA00023163"/>
    </source>
</evidence>
<dbReference type="SMART" id="SM00862">
    <property type="entry name" value="Trans_reg_C"/>
    <property type="match status" value="1"/>
</dbReference>
<dbReference type="Gene3D" id="1.10.10.10">
    <property type="entry name" value="Winged helix-like DNA-binding domain superfamily/Winged helix DNA-binding domain"/>
    <property type="match status" value="1"/>
</dbReference>
<dbReference type="GO" id="GO:0005829">
    <property type="term" value="C:cytosol"/>
    <property type="evidence" value="ECO:0007669"/>
    <property type="project" value="TreeGrafter"/>
</dbReference>
<dbReference type="Pfam" id="PF00072">
    <property type="entry name" value="Response_reg"/>
    <property type="match status" value="1"/>
</dbReference>
<dbReference type="InterPro" id="IPR036388">
    <property type="entry name" value="WH-like_DNA-bd_sf"/>
</dbReference>
<dbReference type="SUPFAM" id="SSF46894">
    <property type="entry name" value="C-terminal effector domain of the bipartite response regulators"/>
    <property type="match status" value="1"/>
</dbReference>
<dbReference type="GO" id="GO:0000156">
    <property type="term" value="F:phosphorelay response regulator activity"/>
    <property type="evidence" value="ECO:0007669"/>
    <property type="project" value="TreeGrafter"/>
</dbReference>
<keyword evidence="4" id="KW-0902">Two-component regulatory system</keyword>
<dbReference type="InterPro" id="IPR016032">
    <property type="entry name" value="Sig_transdc_resp-reg_C-effctor"/>
</dbReference>
<evidence type="ECO:0000259" key="10">
    <source>
        <dbReference type="PROSITE" id="PS50110"/>
    </source>
</evidence>
<dbReference type="SMART" id="SM00448">
    <property type="entry name" value="REC"/>
    <property type="match status" value="1"/>
</dbReference>
<dbReference type="SUPFAM" id="SSF52172">
    <property type="entry name" value="CheY-like"/>
    <property type="match status" value="1"/>
</dbReference>
<evidence type="ECO:0000256" key="6">
    <source>
        <dbReference type="ARBA" id="ARBA00023125"/>
    </source>
</evidence>
<protein>
    <submittedName>
        <fullName evidence="12">Two-component system, OmpR family, response regulator CpxR</fullName>
    </submittedName>
</protein>
<dbReference type="GO" id="GO:0000976">
    <property type="term" value="F:transcription cis-regulatory region binding"/>
    <property type="evidence" value="ECO:0007669"/>
    <property type="project" value="TreeGrafter"/>
</dbReference>
<dbReference type="OrthoDB" id="9802426at2"/>
<organism evidence="12 13">
    <name type="scientific">Gilliamella intestini</name>
    <dbReference type="NCBI Taxonomy" id="1798183"/>
    <lineage>
        <taxon>Bacteria</taxon>
        <taxon>Pseudomonadati</taxon>
        <taxon>Pseudomonadota</taxon>
        <taxon>Gammaproteobacteria</taxon>
        <taxon>Orbales</taxon>
        <taxon>Orbaceae</taxon>
        <taxon>Gilliamella</taxon>
    </lineage>
</organism>
<dbReference type="STRING" id="1798183.GA0061080_100498"/>
<dbReference type="InterPro" id="IPR001789">
    <property type="entry name" value="Sig_transdc_resp-reg_receiver"/>
</dbReference>
<gene>
    <name evidence="12" type="ORF">GA0061080_100498</name>
</gene>
<sequence>MNSKLLVVDDDLEITLLLRELLELEGYQVEVANTGTQALEKFDNTIDLILLDIMMPEMNGFSVLSQLRDKFIVPVIFLTAKDNEYDKVIGLELGADDYILKPFNDRELLARINALLRRTRWDNSVDNDSHKPNQYTIDKLNVNRKQQSVYFDNKYIDLTGTEFQVLLKLLENAGKIISRETLSESVLGKELAPIANSINVHVSNLRKKLPHRSDGLPWIKTLRAKGYLFVIDKQDDLLQN</sequence>
<dbReference type="Pfam" id="PF00486">
    <property type="entry name" value="Trans_reg_C"/>
    <property type="match status" value="1"/>
</dbReference>
<evidence type="ECO:0000256" key="9">
    <source>
        <dbReference type="PROSITE-ProRule" id="PRU01091"/>
    </source>
</evidence>
<dbReference type="InterPro" id="IPR039420">
    <property type="entry name" value="WalR-like"/>
</dbReference>
<evidence type="ECO:0000259" key="11">
    <source>
        <dbReference type="PROSITE" id="PS51755"/>
    </source>
</evidence>
<dbReference type="Gene3D" id="6.10.250.690">
    <property type="match status" value="1"/>
</dbReference>
<dbReference type="AlphaFoldDB" id="A0A1C3ZGZ8"/>
<dbReference type="Gene3D" id="3.40.50.2300">
    <property type="match status" value="1"/>
</dbReference>
<keyword evidence="3 8" id="KW-0597">Phosphoprotein</keyword>
<dbReference type="CDD" id="cd00383">
    <property type="entry name" value="trans_reg_C"/>
    <property type="match status" value="1"/>
</dbReference>
<proteinExistence type="predicted"/>
<keyword evidence="7" id="KW-0804">Transcription</keyword>
<feature type="domain" description="OmpR/PhoB-type" evidence="11">
    <location>
        <begin position="132"/>
        <end position="231"/>
    </location>
</feature>
<dbReference type="PANTHER" id="PTHR48111:SF39">
    <property type="entry name" value="TRANSCRIPTIONAL REGULATORY PROTEIN CPXR"/>
    <property type="match status" value="1"/>
</dbReference>
<evidence type="ECO:0000256" key="4">
    <source>
        <dbReference type="ARBA" id="ARBA00023012"/>
    </source>
</evidence>
<evidence type="ECO:0000256" key="2">
    <source>
        <dbReference type="ARBA" id="ARBA00022490"/>
    </source>
</evidence>
<feature type="domain" description="Response regulatory" evidence="10">
    <location>
        <begin position="4"/>
        <end position="116"/>
    </location>
</feature>
<dbReference type="PROSITE" id="PS50110">
    <property type="entry name" value="RESPONSE_REGULATORY"/>
    <property type="match status" value="1"/>
</dbReference>
<evidence type="ECO:0000256" key="8">
    <source>
        <dbReference type="PROSITE-ProRule" id="PRU00169"/>
    </source>
</evidence>
<dbReference type="RefSeq" id="WP_091120170.1">
    <property type="nucleotide sequence ID" value="NZ_FMBA01000004.1"/>
</dbReference>
<evidence type="ECO:0000313" key="13">
    <source>
        <dbReference type="Proteomes" id="UP000199698"/>
    </source>
</evidence>
<dbReference type="InterPro" id="IPR011006">
    <property type="entry name" value="CheY-like_superfamily"/>
</dbReference>
<evidence type="ECO:0000313" key="12">
    <source>
        <dbReference type="EMBL" id="SCB81522.1"/>
    </source>
</evidence>
<accession>A0A1C3ZGZ8</accession>
<dbReference type="InterPro" id="IPR001867">
    <property type="entry name" value="OmpR/PhoB-type_DNA-bd"/>
</dbReference>
<dbReference type="Proteomes" id="UP000199698">
    <property type="component" value="Unassembled WGS sequence"/>
</dbReference>
<dbReference type="GO" id="GO:0032993">
    <property type="term" value="C:protein-DNA complex"/>
    <property type="evidence" value="ECO:0007669"/>
    <property type="project" value="TreeGrafter"/>
</dbReference>
<feature type="DNA-binding region" description="OmpR/PhoB-type" evidence="9">
    <location>
        <begin position="132"/>
        <end position="231"/>
    </location>
</feature>
<keyword evidence="13" id="KW-1185">Reference proteome</keyword>
<comment type="subcellular location">
    <subcellularLocation>
        <location evidence="1">Cytoplasm</location>
    </subcellularLocation>
</comment>
<evidence type="ECO:0000256" key="3">
    <source>
        <dbReference type="ARBA" id="ARBA00022553"/>
    </source>
</evidence>
<keyword evidence="2" id="KW-0963">Cytoplasm</keyword>
<dbReference type="GO" id="GO:0006355">
    <property type="term" value="P:regulation of DNA-templated transcription"/>
    <property type="evidence" value="ECO:0007669"/>
    <property type="project" value="InterPro"/>
</dbReference>
<dbReference type="FunFam" id="3.40.50.2300:FF:000001">
    <property type="entry name" value="DNA-binding response regulator PhoB"/>
    <property type="match status" value="1"/>
</dbReference>
<feature type="modified residue" description="4-aspartylphosphate" evidence="8">
    <location>
        <position position="52"/>
    </location>
</feature>
<keyword evidence="5" id="KW-0805">Transcription regulation</keyword>
<evidence type="ECO:0000256" key="5">
    <source>
        <dbReference type="ARBA" id="ARBA00023015"/>
    </source>
</evidence>
<dbReference type="PANTHER" id="PTHR48111">
    <property type="entry name" value="REGULATOR OF RPOS"/>
    <property type="match status" value="1"/>
</dbReference>
<name>A0A1C3ZGZ8_9GAMM</name>
<dbReference type="EMBL" id="FMBA01000004">
    <property type="protein sequence ID" value="SCB81522.1"/>
    <property type="molecule type" value="Genomic_DNA"/>
</dbReference>
<dbReference type="PROSITE" id="PS51755">
    <property type="entry name" value="OMPR_PHOB"/>
    <property type="match status" value="1"/>
</dbReference>
<evidence type="ECO:0000256" key="1">
    <source>
        <dbReference type="ARBA" id="ARBA00004496"/>
    </source>
</evidence>
<keyword evidence="6 9" id="KW-0238">DNA-binding</keyword>